<protein>
    <submittedName>
        <fullName evidence="1">Uncharacterized protein</fullName>
    </submittedName>
</protein>
<dbReference type="KEGG" id="rsin:B6N60_05104"/>
<dbReference type="EMBL" id="CP021056">
    <property type="protein sequence ID" value="QXE26373.1"/>
    <property type="molecule type" value="Genomic_DNA"/>
</dbReference>
<dbReference type="Proteomes" id="UP000683511">
    <property type="component" value="Chromosome"/>
</dbReference>
<evidence type="ECO:0000313" key="2">
    <source>
        <dbReference type="Proteomes" id="UP000683511"/>
    </source>
</evidence>
<dbReference type="AlphaFoldDB" id="A0A975TCN7"/>
<evidence type="ECO:0000313" key="1">
    <source>
        <dbReference type="EMBL" id="QXE26373.1"/>
    </source>
</evidence>
<reference evidence="1" key="1">
    <citation type="submission" date="2017-04" db="EMBL/GenBank/DDBJ databases">
        <title>Genome deletions in a multicellular cyanobacterial endosymbiont for morphological adaptation in marine diatoms.</title>
        <authorList>
            <person name="Wang Y."/>
            <person name="Gao H."/>
            <person name="Li R."/>
            <person name="Xu X."/>
        </authorList>
    </citation>
    <scope>NUCLEOTIDE SEQUENCE</scope>
    <source>
        <strain evidence="1">FACHB 800</strain>
    </source>
</reference>
<proteinExistence type="predicted"/>
<gene>
    <name evidence="1" type="ORF">B6N60_05104</name>
</gene>
<keyword evidence="2" id="KW-1185">Reference proteome</keyword>
<name>A0A975TCN7_9NOST</name>
<accession>A0A975TCN7</accession>
<organism evidence="1 2">
    <name type="scientific">Richelia sinica FACHB-800</name>
    <dbReference type="NCBI Taxonomy" id="1357546"/>
    <lineage>
        <taxon>Bacteria</taxon>
        <taxon>Bacillati</taxon>
        <taxon>Cyanobacteriota</taxon>
        <taxon>Cyanophyceae</taxon>
        <taxon>Nostocales</taxon>
        <taxon>Nostocaceae</taxon>
        <taxon>Richelia</taxon>
    </lineage>
</organism>
<sequence length="48" mass="5499">MQITKIAFFTQSLQYLGQTYSLFLKSLLKLDQTKKDNTNSNNPKSTLS</sequence>